<dbReference type="Pfam" id="PF07309">
    <property type="entry name" value="FlaF"/>
    <property type="match status" value="1"/>
</dbReference>
<proteinExistence type="predicted"/>
<protein>
    <submittedName>
        <fullName evidence="1">Flagellar synthesis regulatory protein FlaF</fullName>
    </submittedName>
</protein>
<evidence type="ECO:0000313" key="1">
    <source>
        <dbReference type="EMBL" id="VAV90774.1"/>
    </source>
</evidence>
<gene>
    <name evidence="1" type="ORF">MNBD_ALPHA06-652</name>
</gene>
<keyword evidence="1" id="KW-0282">Flagellum</keyword>
<dbReference type="GO" id="GO:0044781">
    <property type="term" value="P:bacterial-type flagellum organization"/>
    <property type="evidence" value="ECO:0007669"/>
    <property type="project" value="InterPro"/>
</dbReference>
<reference evidence="1" key="1">
    <citation type="submission" date="2018-06" db="EMBL/GenBank/DDBJ databases">
        <authorList>
            <person name="Zhirakovskaya E."/>
        </authorList>
    </citation>
    <scope>NUCLEOTIDE SEQUENCE</scope>
</reference>
<keyword evidence="1" id="KW-0969">Cilium</keyword>
<dbReference type="NCBIfam" id="NF009435">
    <property type="entry name" value="PRK12794.1"/>
    <property type="match status" value="1"/>
</dbReference>
<organism evidence="1">
    <name type="scientific">hydrothermal vent metagenome</name>
    <dbReference type="NCBI Taxonomy" id="652676"/>
    <lineage>
        <taxon>unclassified sequences</taxon>
        <taxon>metagenomes</taxon>
        <taxon>ecological metagenomes</taxon>
    </lineage>
</organism>
<dbReference type="InterPro" id="IPR010845">
    <property type="entry name" value="FlaF"/>
</dbReference>
<dbReference type="AlphaFoldDB" id="A0A3B0RBX5"/>
<keyword evidence="1" id="KW-0966">Cell projection</keyword>
<sequence>MSLTAYQKVSNQAETASSTEYRLFAMVTRSLMDAQTADTNDFTKVAEAVDWNRRVWGALAYDCASEDNGLPDALRAGIISLSIFINKHSSAVVHDVSEMETLIDINRMIMQGLADQAKLVQTNTAQAS</sequence>
<name>A0A3B0RBX5_9ZZZZ</name>
<accession>A0A3B0RBX5</accession>
<dbReference type="EMBL" id="UOEE01000116">
    <property type="protein sequence ID" value="VAV90774.1"/>
    <property type="molecule type" value="Genomic_DNA"/>
</dbReference>